<dbReference type="EMBL" id="BGPR01020448">
    <property type="protein sequence ID" value="GBN84689.1"/>
    <property type="molecule type" value="Genomic_DNA"/>
</dbReference>
<accession>A0A4Y2SBK3</accession>
<sequence>MWWMHLGIFSLQRGRCWGVAVILVSWMEYAMLFLFCHPVRSSFGGGLVCCSLIAMFCLGHQLVYWDWVASLQWWEGLLAGAVLVTIPLESADHLRWSASFVLCTTNSTEQGFLPINTYPTAAAPATWER</sequence>
<dbReference type="Proteomes" id="UP000499080">
    <property type="component" value="Unassembled WGS sequence"/>
</dbReference>
<proteinExistence type="predicted"/>
<keyword evidence="3" id="KW-1185">Reference proteome</keyword>
<name>A0A4Y2SBK3_ARAVE</name>
<feature type="transmembrane region" description="Helical" evidence="1">
    <location>
        <begin position="43"/>
        <end position="65"/>
    </location>
</feature>
<protein>
    <submittedName>
        <fullName evidence="2">Uncharacterized protein</fullName>
    </submittedName>
</protein>
<feature type="transmembrane region" description="Helical" evidence="1">
    <location>
        <begin position="17"/>
        <end position="36"/>
    </location>
</feature>
<keyword evidence="1" id="KW-0812">Transmembrane</keyword>
<evidence type="ECO:0000256" key="1">
    <source>
        <dbReference type="SAM" id="Phobius"/>
    </source>
</evidence>
<keyword evidence="1" id="KW-0472">Membrane</keyword>
<reference evidence="2 3" key="1">
    <citation type="journal article" date="2019" name="Sci. Rep.">
        <title>Orb-weaving spider Araneus ventricosus genome elucidates the spidroin gene catalogue.</title>
        <authorList>
            <person name="Kono N."/>
            <person name="Nakamura H."/>
            <person name="Ohtoshi R."/>
            <person name="Moran D.A.P."/>
            <person name="Shinohara A."/>
            <person name="Yoshida Y."/>
            <person name="Fujiwara M."/>
            <person name="Mori M."/>
            <person name="Tomita M."/>
            <person name="Arakawa K."/>
        </authorList>
    </citation>
    <scope>NUCLEOTIDE SEQUENCE [LARGE SCALE GENOMIC DNA]</scope>
</reference>
<keyword evidence="1" id="KW-1133">Transmembrane helix</keyword>
<dbReference type="AlphaFoldDB" id="A0A4Y2SBK3"/>
<gene>
    <name evidence="2" type="ORF">AVEN_141679_1</name>
</gene>
<evidence type="ECO:0000313" key="2">
    <source>
        <dbReference type="EMBL" id="GBN84689.1"/>
    </source>
</evidence>
<evidence type="ECO:0000313" key="3">
    <source>
        <dbReference type="Proteomes" id="UP000499080"/>
    </source>
</evidence>
<comment type="caution">
    <text evidence="2">The sequence shown here is derived from an EMBL/GenBank/DDBJ whole genome shotgun (WGS) entry which is preliminary data.</text>
</comment>
<organism evidence="2 3">
    <name type="scientific">Araneus ventricosus</name>
    <name type="common">Orbweaver spider</name>
    <name type="synonym">Epeira ventricosa</name>
    <dbReference type="NCBI Taxonomy" id="182803"/>
    <lineage>
        <taxon>Eukaryota</taxon>
        <taxon>Metazoa</taxon>
        <taxon>Ecdysozoa</taxon>
        <taxon>Arthropoda</taxon>
        <taxon>Chelicerata</taxon>
        <taxon>Arachnida</taxon>
        <taxon>Araneae</taxon>
        <taxon>Araneomorphae</taxon>
        <taxon>Entelegynae</taxon>
        <taxon>Araneoidea</taxon>
        <taxon>Araneidae</taxon>
        <taxon>Araneus</taxon>
    </lineage>
</organism>